<dbReference type="InterPro" id="IPR002645">
    <property type="entry name" value="STAS_dom"/>
</dbReference>
<dbReference type="CDD" id="cd07043">
    <property type="entry name" value="STAS_anti-anti-sigma_factors"/>
    <property type="match status" value="1"/>
</dbReference>
<name>A0A106BVK2_THIDE</name>
<gene>
    <name evidence="2" type="ORF">ABW22_01605</name>
</gene>
<organism evidence="2 3">
    <name type="scientific">Thiobacillus denitrificans</name>
    <dbReference type="NCBI Taxonomy" id="36861"/>
    <lineage>
        <taxon>Bacteria</taxon>
        <taxon>Pseudomonadati</taxon>
        <taxon>Pseudomonadota</taxon>
        <taxon>Betaproteobacteria</taxon>
        <taxon>Nitrosomonadales</taxon>
        <taxon>Thiobacillaceae</taxon>
        <taxon>Thiobacillus</taxon>
    </lineage>
</organism>
<proteinExistence type="predicted"/>
<keyword evidence="3" id="KW-1185">Reference proteome</keyword>
<dbReference type="PROSITE" id="PS50801">
    <property type="entry name" value="STAS"/>
    <property type="match status" value="1"/>
</dbReference>
<comment type="caution">
    <text evidence="2">The sequence shown here is derived from an EMBL/GenBank/DDBJ whole genome shotgun (WGS) entry which is preliminary data.</text>
</comment>
<dbReference type="SUPFAM" id="SSF52091">
    <property type="entry name" value="SpoIIaa-like"/>
    <property type="match status" value="1"/>
</dbReference>
<feature type="domain" description="STAS" evidence="1">
    <location>
        <begin position="10"/>
        <end position="92"/>
    </location>
</feature>
<dbReference type="Proteomes" id="UP000064243">
    <property type="component" value="Unassembled WGS sequence"/>
</dbReference>
<dbReference type="InterPro" id="IPR036513">
    <property type="entry name" value="STAS_dom_sf"/>
</dbReference>
<reference evidence="2 3" key="1">
    <citation type="journal article" date="2015" name="Appl. Environ. Microbiol.">
        <title>Aerobic and Anaerobic Thiosulfate Oxidation by a Cold-Adapted, Subglacial Chemoautotroph.</title>
        <authorList>
            <person name="Harrold Z.R."/>
            <person name="Skidmore M.L."/>
            <person name="Hamilton T.L."/>
            <person name="Desch L."/>
            <person name="Amada K."/>
            <person name="van Gelder W."/>
            <person name="Glover K."/>
            <person name="Roden E.E."/>
            <person name="Boyd E.S."/>
        </authorList>
    </citation>
    <scope>NUCLEOTIDE SEQUENCE [LARGE SCALE GENOMIC DNA]</scope>
    <source>
        <strain evidence="2 3">RG</strain>
    </source>
</reference>
<evidence type="ECO:0000259" key="1">
    <source>
        <dbReference type="PROSITE" id="PS50801"/>
    </source>
</evidence>
<evidence type="ECO:0000313" key="2">
    <source>
        <dbReference type="EMBL" id="KVW99411.1"/>
    </source>
</evidence>
<dbReference type="Pfam" id="PF13466">
    <property type="entry name" value="STAS_2"/>
    <property type="match status" value="1"/>
</dbReference>
<sequence>MIACEGNGCRITGAVTVDSVGGLLRELQPQLAKGVDTLDFSGVETADSAALPLIFSAMRQARQAGRSLACTGLPTSFATLAELYGVSELLPA</sequence>
<accession>A0A106BVK2</accession>
<protein>
    <submittedName>
        <fullName evidence="2">NTP-binding protein</fullName>
    </submittedName>
</protein>
<dbReference type="InterPro" id="IPR058548">
    <property type="entry name" value="MlaB-like_STAS"/>
</dbReference>
<dbReference type="STRING" id="1123392.GCA_000376425_00289"/>
<dbReference type="EMBL" id="LDUG01000006">
    <property type="protein sequence ID" value="KVW99411.1"/>
    <property type="molecule type" value="Genomic_DNA"/>
</dbReference>
<dbReference type="AlphaFoldDB" id="A0A106BVK2"/>
<evidence type="ECO:0000313" key="3">
    <source>
        <dbReference type="Proteomes" id="UP000064243"/>
    </source>
</evidence>
<dbReference type="RefSeq" id="WP_059751296.1">
    <property type="nucleotide sequence ID" value="NZ_LDUG01000006.1"/>
</dbReference>
<dbReference type="Gene3D" id="3.30.750.24">
    <property type="entry name" value="STAS domain"/>
    <property type="match status" value="1"/>
</dbReference>
<dbReference type="OrthoDB" id="8563468at2"/>
<dbReference type="PATRIC" id="fig|36861.3.peg.3047"/>